<keyword evidence="1" id="KW-1133">Transmembrane helix</keyword>
<proteinExistence type="predicted"/>
<dbReference type="AlphaFoldDB" id="A0A0F9HEY2"/>
<keyword evidence="1" id="KW-0812">Transmembrane</keyword>
<organism evidence="2">
    <name type="scientific">marine sediment metagenome</name>
    <dbReference type="NCBI Taxonomy" id="412755"/>
    <lineage>
        <taxon>unclassified sequences</taxon>
        <taxon>metagenomes</taxon>
        <taxon>ecological metagenomes</taxon>
    </lineage>
</organism>
<evidence type="ECO:0000256" key="1">
    <source>
        <dbReference type="SAM" id="Phobius"/>
    </source>
</evidence>
<gene>
    <name evidence="2" type="ORF">LCGC14_2072790</name>
</gene>
<accession>A0A0F9HEY2</accession>
<dbReference type="EMBL" id="LAZR01024896">
    <property type="protein sequence ID" value="KKL73647.1"/>
    <property type="molecule type" value="Genomic_DNA"/>
</dbReference>
<keyword evidence="1" id="KW-0472">Membrane</keyword>
<name>A0A0F9HEY2_9ZZZZ</name>
<comment type="caution">
    <text evidence="2">The sequence shown here is derived from an EMBL/GenBank/DDBJ whole genome shotgun (WGS) entry which is preliminary data.</text>
</comment>
<reference evidence="2" key="1">
    <citation type="journal article" date="2015" name="Nature">
        <title>Complex archaea that bridge the gap between prokaryotes and eukaryotes.</title>
        <authorList>
            <person name="Spang A."/>
            <person name="Saw J.H."/>
            <person name="Jorgensen S.L."/>
            <person name="Zaremba-Niedzwiedzka K."/>
            <person name="Martijn J."/>
            <person name="Lind A.E."/>
            <person name="van Eijk R."/>
            <person name="Schleper C."/>
            <person name="Guy L."/>
            <person name="Ettema T.J."/>
        </authorList>
    </citation>
    <scope>NUCLEOTIDE SEQUENCE</scope>
</reference>
<sequence length="65" mass="7638">MPKRRYVPRRPKPTPELDRGFGVIVVLGGLFLLLCFYVHSLPTRPIKSNRPAKQSTFEKYRHLMK</sequence>
<evidence type="ECO:0000313" key="2">
    <source>
        <dbReference type="EMBL" id="KKL73647.1"/>
    </source>
</evidence>
<feature type="transmembrane region" description="Helical" evidence="1">
    <location>
        <begin position="21"/>
        <end position="39"/>
    </location>
</feature>
<protein>
    <submittedName>
        <fullName evidence="2">Uncharacterized protein</fullName>
    </submittedName>
</protein>